<proteinExistence type="inferred from homology"/>
<sequence length="326" mass="34826">MSDNENRSTCQEATAPAGVDEAYRAAVEEAGLPPEALPSDSFFAPSVEREVDRARAEAVSAARSAAMGSSEPSETLAASPVYQAAFAEARRRIEQLEAAFDVEAGNALQARRAAARAAGEDLPPLKIGVLISGSGTNLQALIDEIASSNLNAEIVLVVSSRPSAAGLKRAAAAGIQTLALSKEIYADPWDADEVIATELKRAGAEYIVMAGYMRKVHEPLLMLWPNRVVNLHPALLPSFQGAHGIQDAYDRGVKVTGVTVHFANAVYDQGPIIAQEPVRVEEGWSVDELEAAIHAVEHRLYPQVVELLAEGRVQVREDLTVSVDRS</sequence>
<feature type="domain" description="Formyl transferase N-terminal" evidence="8">
    <location>
        <begin position="126"/>
        <end position="305"/>
    </location>
</feature>
<dbReference type="PROSITE" id="PS00373">
    <property type="entry name" value="GART"/>
    <property type="match status" value="1"/>
</dbReference>
<dbReference type="EMBL" id="NFHO01000006">
    <property type="protein sequence ID" value="OUN42818.1"/>
    <property type="molecule type" value="Genomic_DNA"/>
</dbReference>
<evidence type="ECO:0000256" key="3">
    <source>
        <dbReference type="ARBA" id="ARBA00022755"/>
    </source>
</evidence>
<dbReference type="Pfam" id="PF00551">
    <property type="entry name" value="Formyl_trans_N"/>
    <property type="match status" value="1"/>
</dbReference>
<dbReference type="NCBIfam" id="TIGR00639">
    <property type="entry name" value="PurN"/>
    <property type="match status" value="1"/>
</dbReference>
<feature type="region of interest" description="Disordered" evidence="7">
    <location>
        <begin position="1"/>
        <end position="21"/>
    </location>
</feature>
<evidence type="ECO:0000313" key="10">
    <source>
        <dbReference type="Proteomes" id="UP000196560"/>
    </source>
</evidence>
<dbReference type="AlphaFoldDB" id="A0A1Y3U6H4"/>
<dbReference type="GO" id="GO:0004644">
    <property type="term" value="F:phosphoribosylglycinamide formyltransferase activity"/>
    <property type="evidence" value="ECO:0007669"/>
    <property type="project" value="UniProtKB-UniRule"/>
</dbReference>
<dbReference type="eggNOG" id="COG0299">
    <property type="taxonomic scope" value="Bacteria"/>
</dbReference>
<feature type="site" description="Raises pKa of active site His" evidence="6">
    <location>
        <position position="268"/>
    </location>
</feature>
<dbReference type="InterPro" id="IPR001555">
    <property type="entry name" value="GART_AS"/>
</dbReference>
<dbReference type="STRING" id="1118060.GCA_000311845_00131"/>
<feature type="active site" description="Proton donor" evidence="6">
    <location>
        <position position="232"/>
    </location>
</feature>
<comment type="caution">
    <text evidence="6">Lacks conserved residue(s) required for the propagation of feature annotation.</text>
</comment>
<comment type="pathway">
    <text evidence="1 6">Purine metabolism; IMP biosynthesis via de novo pathway; N(2)-formyl-N(1)-(5-phospho-D-ribosyl)glycinamide from N(1)-(5-phospho-D-ribosyl)glycinamide (10-formyl THF route): step 1/1.</text>
</comment>
<dbReference type="Gene3D" id="3.40.50.170">
    <property type="entry name" value="Formyl transferase, N-terminal domain"/>
    <property type="match status" value="1"/>
</dbReference>
<dbReference type="EC" id="2.1.2.2" evidence="6"/>
<comment type="similarity">
    <text evidence="4 6">Belongs to the GART family.</text>
</comment>
<evidence type="ECO:0000256" key="5">
    <source>
        <dbReference type="ARBA" id="ARBA00047664"/>
    </source>
</evidence>
<feature type="binding site" evidence="6">
    <location>
        <begin position="135"/>
        <end position="137"/>
    </location>
    <ligand>
        <name>N(1)-(5-phospho-beta-D-ribosyl)glycinamide</name>
        <dbReference type="ChEBI" id="CHEBI:143788"/>
    </ligand>
</feature>
<feature type="binding site" evidence="6">
    <location>
        <position position="230"/>
    </location>
    <ligand>
        <name>(6R)-10-formyltetrahydrofolate</name>
        <dbReference type="ChEBI" id="CHEBI:195366"/>
    </ligand>
</feature>
<dbReference type="UniPathway" id="UPA00074">
    <property type="reaction ID" value="UER00126"/>
</dbReference>
<protein>
    <recommendedName>
        <fullName evidence="6">Phosphoribosylglycinamide formyltransferase</fullName>
        <ecNumber evidence="6">2.1.2.2</ecNumber>
    </recommendedName>
    <alternativeName>
        <fullName evidence="6">5'-phosphoribosylglycinamide transformylase</fullName>
    </alternativeName>
    <alternativeName>
        <fullName evidence="6">GAR transformylase</fullName>
        <shortName evidence="6">GART</shortName>
    </alternativeName>
</protein>
<evidence type="ECO:0000256" key="6">
    <source>
        <dbReference type="HAMAP-Rule" id="MF_01930"/>
    </source>
</evidence>
<reference evidence="10" key="1">
    <citation type="submission" date="2017-04" db="EMBL/GenBank/DDBJ databases">
        <title>Function of individual gut microbiota members based on whole genome sequencing of pure cultures obtained from chicken caecum.</title>
        <authorList>
            <person name="Medvecky M."/>
            <person name="Cejkova D."/>
            <person name="Polansky O."/>
            <person name="Karasova D."/>
            <person name="Kubasova T."/>
            <person name="Cizek A."/>
            <person name="Rychlik I."/>
        </authorList>
    </citation>
    <scope>NUCLEOTIDE SEQUENCE [LARGE SCALE GENOMIC DNA]</scope>
    <source>
        <strain evidence="10">An70</strain>
    </source>
</reference>
<dbReference type="PANTHER" id="PTHR43369">
    <property type="entry name" value="PHOSPHORIBOSYLGLYCINAMIDE FORMYLTRANSFERASE"/>
    <property type="match status" value="1"/>
</dbReference>
<comment type="caution">
    <text evidence="9">The sequence shown here is derived from an EMBL/GenBank/DDBJ whole genome shotgun (WGS) entry which is preliminary data.</text>
</comment>
<keyword evidence="10" id="KW-1185">Reference proteome</keyword>
<gene>
    <name evidence="6" type="primary">purN</name>
    <name evidence="9" type="ORF">B5G21_06345</name>
</gene>
<evidence type="ECO:0000259" key="8">
    <source>
        <dbReference type="Pfam" id="PF00551"/>
    </source>
</evidence>
<comment type="catalytic activity">
    <reaction evidence="5 6">
        <text>N(1)-(5-phospho-beta-D-ribosyl)glycinamide + (6R)-10-formyltetrahydrofolate = N(2)-formyl-N(1)-(5-phospho-beta-D-ribosyl)glycinamide + (6S)-5,6,7,8-tetrahydrofolate + H(+)</text>
        <dbReference type="Rhea" id="RHEA:15053"/>
        <dbReference type="ChEBI" id="CHEBI:15378"/>
        <dbReference type="ChEBI" id="CHEBI:57453"/>
        <dbReference type="ChEBI" id="CHEBI:143788"/>
        <dbReference type="ChEBI" id="CHEBI:147286"/>
        <dbReference type="ChEBI" id="CHEBI:195366"/>
        <dbReference type="EC" id="2.1.2.2"/>
    </reaction>
</comment>
<dbReference type="InterPro" id="IPR004607">
    <property type="entry name" value="GART"/>
</dbReference>
<dbReference type="Proteomes" id="UP000196560">
    <property type="component" value="Unassembled WGS sequence"/>
</dbReference>
<dbReference type="SUPFAM" id="SSF53328">
    <property type="entry name" value="Formyltransferase"/>
    <property type="match status" value="1"/>
</dbReference>
<evidence type="ECO:0000256" key="4">
    <source>
        <dbReference type="ARBA" id="ARBA00038440"/>
    </source>
</evidence>
<evidence type="ECO:0000256" key="7">
    <source>
        <dbReference type="SAM" id="MobiDB-lite"/>
    </source>
</evidence>
<organism evidence="9 10">
    <name type="scientific">Enorma massiliensis</name>
    <dbReference type="NCBI Taxonomy" id="1472761"/>
    <lineage>
        <taxon>Bacteria</taxon>
        <taxon>Bacillati</taxon>
        <taxon>Actinomycetota</taxon>
        <taxon>Coriobacteriia</taxon>
        <taxon>Coriobacteriales</taxon>
        <taxon>Coriobacteriaceae</taxon>
        <taxon>Enorma</taxon>
    </lineage>
</organism>
<name>A0A1Y3U6H4_9ACTN</name>
<evidence type="ECO:0000256" key="1">
    <source>
        <dbReference type="ARBA" id="ARBA00005054"/>
    </source>
</evidence>
<dbReference type="GO" id="GO:0005829">
    <property type="term" value="C:cytosol"/>
    <property type="evidence" value="ECO:0007669"/>
    <property type="project" value="TreeGrafter"/>
</dbReference>
<keyword evidence="3 6" id="KW-0658">Purine biosynthesis</keyword>
<evidence type="ECO:0000256" key="2">
    <source>
        <dbReference type="ARBA" id="ARBA00022679"/>
    </source>
</evidence>
<dbReference type="GO" id="GO:0006189">
    <property type="term" value="P:'de novo' IMP biosynthetic process"/>
    <property type="evidence" value="ECO:0007669"/>
    <property type="project" value="UniProtKB-UniRule"/>
</dbReference>
<evidence type="ECO:0000313" key="9">
    <source>
        <dbReference type="EMBL" id="OUN42818.1"/>
    </source>
</evidence>
<dbReference type="InterPro" id="IPR036477">
    <property type="entry name" value="Formyl_transf_N_sf"/>
</dbReference>
<keyword evidence="2 6" id="KW-0808">Transferase</keyword>
<accession>A0A1Y3U6H4</accession>
<dbReference type="CDD" id="cd08645">
    <property type="entry name" value="FMT_core_GART"/>
    <property type="match status" value="1"/>
</dbReference>
<dbReference type="InterPro" id="IPR002376">
    <property type="entry name" value="Formyl_transf_N"/>
</dbReference>
<dbReference type="HAMAP" id="MF_01930">
    <property type="entry name" value="PurN"/>
    <property type="match status" value="1"/>
</dbReference>
<dbReference type="PANTHER" id="PTHR43369:SF2">
    <property type="entry name" value="PHOSPHORIBOSYLGLYCINAMIDE FORMYLTRANSFERASE"/>
    <property type="match status" value="1"/>
</dbReference>
<comment type="function">
    <text evidence="6">Catalyzes the transfer of a formyl group from 10-formyltetrahydrofolate to 5-phospho-ribosyl-glycinamide (GAR), producing 5-phospho-ribosyl-N-formylglycinamide (FGAR) and tetrahydrofolate.</text>
</comment>